<evidence type="ECO:0000313" key="3">
    <source>
        <dbReference type="Proteomes" id="UP000011560"/>
    </source>
</evidence>
<protein>
    <recommendedName>
        <fullName evidence="1">Mut7-C RNAse domain-containing protein</fullName>
    </recommendedName>
</protein>
<reference evidence="2 3" key="1">
    <citation type="journal article" date="2014" name="PLoS Genet.">
        <title>Phylogenetically driven sequencing of extremely halophilic archaea reveals strategies for static and dynamic osmo-response.</title>
        <authorList>
            <person name="Becker E.A."/>
            <person name="Seitzer P.M."/>
            <person name="Tritt A."/>
            <person name="Larsen D."/>
            <person name="Krusor M."/>
            <person name="Yao A.I."/>
            <person name="Wu D."/>
            <person name="Madern D."/>
            <person name="Eisen J.A."/>
            <person name="Darling A.E."/>
            <person name="Facciotti M.T."/>
        </authorList>
    </citation>
    <scope>NUCLEOTIDE SEQUENCE [LARGE SCALE GENOMIC DNA]</scope>
    <source>
        <strain evidence="2 3">JCM 14624</strain>
    </source>
</reference>
<feature type="domain" description="Mut7-C RNAse" evidence="1">
    <location>
        <begin position="3"/>
        <end position="74"/>
    </location>
</feature>
<name>M0BF22_9EURY</name>
<evidence type="ECO:0000259" key="1">
    <source>
        <dbReference type="Pfam" id="PF01927"/>
    </source>
</evidence>
<dbReference type="AlphaFoldDB" id="M0BF22"/>
<proteinExistence type="predicted"/>
<dbReference type="PATRIC" id="fig|1227490.4.peg.2639"/>
<dbReference type="EMBL" id="AOIQ01000021">
    <property type="protein sequence ID" value="ELZ08254.1"/>
    <property type="molecule type" value="Genomic_DNA"/>
</dbReference>
<sequence length="82" mass="9081">MHGQLAAVATTGIDLTLPDEPTRCGRCNGRLEAVEPAASTPDYAPAADEERCWRCRDCEQHFWRGSHWDRVNETLAAIEPGT</sequence>
<accession>M0BF22</accession>
<organism evidence="2 3">
    <name type="scientific">Halovivax asiaticus JCM 14624</name>
    <dbReference type="NCBI Taxonomy" id="1227490"/>
    <lineage>
        <taxon>Archaea</taxon>
        <taxon>Methanobacteriati</taxon>
        <taxon>Methanobacteriota</taxon>
        <taxon>Stenosarchaea group</taxon>
        <taxon>Halobacteria</taxon>
        <taxon>Halobacteriales</taxon>
        <taxon>Natrialbaceae</taxon>
        <taxon>Halovivax</taxon>
    </lineage>
</organism>
<dbReference type="Proteomes" id="UP000011560">
    <property type="component" value="Unassembled WGS sequence"/>
</dbReference>
<dbReference type="STRING" id="1227490.C479_12983"/>
<keyword evidence="3" id="KW-1185">Reference proteome</keyword>
<dbReference type="InterPro" id="IPR002782">
    <property type="entry name" value="Mut7-C_RNAse_dom"/>
</dbReference>
<evidence type="ECO:0000313" key="2">
    <source>
        <dbReference type="EMBL" id="ELZ08254.1"/>
    </source>
</evidence>
<comment type="caution">
    <text evidence="2">The sequence shown here is derived from an EMBL/GenBank/DDBJ whole genome shotgun (WGS) entry which is preliminary data.</text>
</comment>
<dbReference type="Pfam" id="PF01927">
    <property type="entry name" value="Mut7-C"/>
    <property type="match status" value="1"/>
</dbReference>
<gene>
    <name evidence="2" type="ORF">C479_12983</name>
</gene>